<feature type="domain" description="CBS" evidence="6">
    <location>
        <begin position="217"/>
        <end position="277"/>
    </location>
</feature>
<dbReference type="InterPro" id="IPR035965">
    <property type="entry name" value="PAS-like_dom_sf"/>
</dbReference>
<dbReference type="SMART" id="SM00267">
    <property type="entry name" value="GGDEF"/>
    <property type="match status" value="1"/>
</dbReference>
<dbReference type="SMART" id="SM00086">
    <property type="entry name" value="PAC"/>
    <property type="match status" value="1"/>
</dbReference>
<feature type="domain" description="PAC" evidence="3">
    <location>
        <begin position="365"/>
        <end position="417"/>
    </location>
</feature>
<dbReference type="SUPFAM" id="SSF141868">
    <property type="entry name" value="EAL domain-like"/>
    <property type="match status" value="1"/>
</dbReference>
<dbReference type="SUPFAM" id="SSF55785">
    <property type="entry name" value="PYP-like sensor domain (PAS domain)"/>
    <property type="match status" value="1"/>
</dbReference>
<dbReference type="AlphaFoldDB" id="A0A853L465"/>
<dbReference type="InterPro" id="IPR035919">
    <property type="entry name" value="EAL_sf"/>
</dbReference>
<dbReference type="InterPro" id="IPR000014">
    <property type="entry name" value="PAS"/>
</dbReference>
<keyword evidence="1" id="KW-0129">CBS domain</keyword>
<dbReference type="NCBIfam" id="TIGR00254">
    <property type="entry name" value="GGDEF"/>
    <property type="match status" value="1"/>
</dbReference>
<proteinExistence type="predicted"/>
<name>A0A853L465_9PROT</name>
<dbReference type="CDD" id="cd00130">
    <property type="entry name" value="PAS"/>
    <property type="match status" value="1"/>
</dbReference>
<dbReference type="Gene3D" id="3.10.580.10">
    <property type="entry name" value="CBS-domain"/>
    <property type="match status" value="2"/>
</dbReference>
<dbReference type="SUPFAM" id="SSF55073">
    <property type="entry name" value="Nucleotide cyclase"/>
    <property type="match status" value="1"/>
</dbReference>
<dbReference type="Pfam" id="PF00571">
    <property type="entry name" value="CBS"/>
    <property type="match status" value="3"/>
</dbReference>
<dbReference type="SMART" id="SM00052">
    <property type="entry name" value="EAL"/>
    <property type="match status" value="1"/>
</dbReference>
<protein>
    <submittedName>
        <fullName evidence="7">Histidine kinase</fullName>
    </submittedName>
</protein>
<dbReference type="CDD" id="cd01948">
    <property type="entry name" value="EAL"/>
    <property type="match status" value="1"/>
</dbReference>
<dbReference type="PROSITE" id="PS50113">
    <property type="entry name" value="PAC"/>
    <property type="match status" value="1"/>
</dbReference>
<feature type="domain" description="CBS" evidence="6">
    <location>
        <begin position="19"/>
        <end position="76"/>
    </location>
</feature>
<dbReference type="InterPro" id="IPR029787">
    <property type="entry name" value="Nucleotide_cyclase"/>
</dbReference>
<dbReference type="Pfam" id="PF13426">
    <property type="entry name" value="PAS_9"/>
    <property type="match status" value="1"/>
</dbReference>
<organism evidence="7 8">
    <name type="scientific">Thalassospira tepidiphila MCCC 1A03514</name>
    <dbReference type="NCBI Taxonomy" id="1177930"/>
    <lineage>
        <taxon>Bacteria</taxon>
        <taxon>Pseudomonadati</taxon>
        <taxon>Pseudomonadota</taxon>
        <taxon>Alphaproteobacteria</taxon>
        <taxon>Rhodospirillales</taxon>
        <taxon>Thalassospiraceae</taxon>
        <taxon>Thalassospira</taxon>
    </lineage>
</organism>
<dbReference type="Gene3D" id="3.30.450.20">
    <property type="entry name" value="PAS domain"/>
    <property type="match status" value="1"/>
</dbReference>
<dbReference type="InterPro" id="IPR000160">
    <property type="entry name" value="GGDEF_dom"/>
</dbReference>
<dbReference type="GO" id="GO:0016301">
    <property type="term" value="F:kinase activity"/>
    <property type="evidence" value="ECO:0007669"/>
    <property type="project" value="UniProtKB-KW"/>
</dbReference>
<dbReference type="PANTHER" id="PTHR44757:SF2">
    <property type="entry name" value="BIOFILM ARCHITECTURE MAINTENANCE PROTEIN MBAA"/>
    <property type="match status" value="1"/>
</dbReference>
<dbReference type="NCBIfam" id="TIGR00229">
    <property type="entry name" value="sensory_box"/>
    <property type="match status" value="1"/>
</dbReference>
<dbReference type="SUPFAM" id="SSF54631">
    <property type="entry name" value="CBS-domain pair"/>
    <property type="match status" value="2"/>
</dbReference>
<dbReference type="InterPro" id="IPR000700">
    <property type="entry name" value="PAS-assoc_C"/>
</dbReference>
<dbReference type="PROSITE" id="PS50112">
    <property type="entry name" value="PAS"/>
    <property type="match status" value="1"/>
</dbReference>
<feature type="domain" description="PAS" evidence="2">
    <location>
        <begin position="292"/>
        <end position="338"/>
    </location>
</feature>
<dbReference type="InterPro" id="IPR001610">
    <property type="entry name" value="PAC"/>
</dbReference>
<dbReference type="InterPro" id="IPR052155">
    <property type="entry name" value="Biofilm_reg_signaling"/>
</dbReference>
<evidence type="ECO:0000259" key="4">
    <source>
        <dbReference type="PROSITE" id="PS50883"/>
    </source>
</evidence>
<dbReference type="Gene3D" id="3.30.70.270">
    <property type="match status" value="1"/>
</dbReference>
<evidence type="ECO:0000313" key="8">
    <source>
        <dbReference type="Proteomes" id="UP000094009"/>
    </source>
</evidence>
<evidence type="ECO:0000259" key="2">
    <source>
        <dbReference type="PROSITE" id="PS50112"/>
    </source>
</evidence>
<sequence>MIRPTSSDGRPFGLTVGTLSPGTVLSCTPQTSLGDATAKMRKANSSSVIIVVDNKPVGILTEHDLLSLPPSTSAALSEPVSTRMSQPVHTISVHATPQSAIVRMRDRGVRHLVTIDADGCLVGIISQTDLIRHVGDKKPFIANDVADAVRQSTVFAHKDIRVWELRQRMHSEKCDSAIISGFPNDQPAELQTGIITERDILRHLAEEHENLTAGDIATRPVTFIRQDMNLDDARRMMMRDNFRHLVVHNHNGETIGVLSFADLLEFIEQDYLIHLSSLAEDSGSEISKARQSLALANKLIENSPDCVMICNAQSEIEAVNPAFTRVTGYQAEEVIGKTPAILKSGRQNKAFYAKLWADLARTGKWEGEIWNRRKSGEIYAEWLSIMAVRDGEGTITHYASIFTDISGREKNREDVLRIAFTDELTGMPNRRRFSELLSLHIGRARRVGRPLTVAMLDIDNFQRVNNALGHNIGDDVLVEVSRRISRELGQDAVIARIGADEFAAILPNVNTEQEAVGIAESLLMRLGEAHLTRKGEDVYLSASIGIASFPEDANDTSNIIRCAELAMVQAKEQGRNRVGLYSVNLHSQKGADLALETALRRAIDNEELHLVYQPQFDAKTGEIAGVEALLRWTMADGKTIPPSTFVPIAEEMGVIGELGRWVIRTACKQLVAWRQEGLHNLRLAVNVSVQQFYGSMDFAEQLRAIIVDKGVAADRLEIEVTESLFMRNIDDMRSKLQRLRDLGVRIALDDFGTGFSSLSYLRTLPFDVIKLDRSFVWDIEDGPDGETLPITIINMARNLGKTCVAEGVENQHQLDVLRKAGCDLIQGYLLGQPMSAESVSKLAKENAL</sequence>
<accession>A0A853L465</accession>
<feature type="domain" description="CBS" evidence="6">
    <location>
        <begin position="84"/>
        <end position="145"/>
    </location>
</feature>
<dbReference type="EMBL" id="JPVZ01000001">
    <property type="protein sequence ID" value="OAZ12025.1"/>
    <property type="molecule type" value="Genomic_DNA"/>
</dbReference>
<dbReference type="PROSITE" id="PS51257">
    <property type="entry name" value="PROKAR_LIPOPROTEIN"/>
    <property type="match status" value="1"/>
</dbReference>
<dbReference type="InterPro" id="IPR001633">
    <property type="entry name" value="EAL_dom"/>
</dbReference>
<dbReference type="CDD" id="cd01949">
    <property type="entry name" value="GGDEF"/>
    <property type="match status" value="1"/>
</dbReference>
<dbReference type="PROSITE" id="PS51371">
    <property type="entry name" value="CBS"/>
    <property type="match status" value="3"/>
</dbReference>
<dbReference type="PROSITE" id="PS50887">
    <property type="entry name" value="GGDEF"/>
    <property type="match status" value="1"/>
</dbReference>
<dbReference type="Proteomes" id="UP000094009">
    <property type="component" value="Unassembled WGS sequence"/>
</dbReference>
<dbReference type="InterPro" id="IPR000644">
    <property type="entry name" value="CBS_dom"/>
</dbReference>
<reference evidence="7 8" key="1">
    <citation type="submission" date="2014-07" db="EMBL/GenBank/DDBJ databases">
        <title>Draft genome sequence of Thalassospira tepidiphila 1-1B.</title>
        <authorList>
            <person name="Lai Q."/>
            <person name="Shao Z."/>
        </authorList>
    </citation>
    <scope>NUCLEOTIDE SEQUENCE [LARGE SCALE GENOMIC DNA]</scope>
    <source>
        <strain evidence="7 8">MCCC 1A03514</strain>
    </source>
</reference>
<feature type="domain" description="GGDEF" evidence="5">
    <location>
        <begin position="449"/>
        <end position="583"/>
    </location>
</feature>
<dbReference type="SMART" id="SM00116">
    <property type="entry name" value="CBS"/>
    <property type="match status" value="3"/>
</dbReference>
<dbReference type="Pfam" id="PF00563">
    <property type="entry name" value="EAL"/>
    <property type="match status" value="1"/>
</dbReference>
<feature type="domain" description="EAL" evidence="4">
    <location>
        <begin position="592"/>
        <end position="847"/>
    </location>
</feature>
<dbReference type="RefSeq" id="WP_083996951.1">
    <property type="nucleotide sequence ID" value="NZ_JPVZ01000001.1"/>
</dbReference>
<evidence type="ECO:0000313" key="7">
    <source>
        <dbReference type="EMBL" id="OAZ12025.1"/>
    </source>
</evidence>
<evidence type="ECO:0000259" key="6">
    <source>
        <dbReference type="PROSITE" id="PS51371"/>
    </source>
</evidence>
<dbReference type="Pfam" id="PF00990">
    <property type="entry name" value="GGDEF"/>
    <property type="match status" value="1"/>
</dbReference>
<keyword evidence="7" id="KW-0418">Kinase</keyword>
<comment type="caution">
    <text evidence="7">The sequence shown here is derived from an EMBL/GenBank/DDBJ whole genome shotgun (WGS) entry which is preliminary data.</text>
</comment>
<evidence type="ECO:0000259" key="5">
    <source>
        <dbReference type="PROSITE" id="PS50887"/>
    </source>
</evidence>
<keyword evidence="7" id="KW-0808">Transferase</keyword>
<evidence type="ECO:0000256" key="1">
    <source>
        <dbReference type="PROSITE-ProRule" id="PRU00703"/>
    </source>
</evidence>
<dbReference type="InterPro" id="IPR046342">
    <property type="entry name" value="CBS_dom_sf"/>
</dbReference>
<gene>
    <name evidence="7" type="ORF">TH4_02845</name>
</gene>
<dbReference type="PROSITE" id="PS50883">
    <property type="entry name" value="EAL"/>
    <property type="match status" value="1"/>
</dbReference>
<dbReference type="PANTHER" id="PTHR44757">
    <property type="entry name" value="DIGUANYLATE CYCLASE DGCP"/>
    <property type="match status" value="1"/>
</dbReference>
<dbReference type="InterPro" id="IPR043128">
    <property type="entry name" value="Rev_trsase/Diguanyl_cyclase"/>
</dbReference>
<evidence type="ECO:0000259" key="3">
    <source>
        <dbReference type="PROSITE" id="PS50113"/>
    </source>
</evidence>
<dbReference type="Gene3D" id="3.20.20.450">
    <property type="entry name" value="EAL domain"/>
    <property type="match status" value="1"/>
</dbReference>
<dbReference type="SMART" id="SM00091">
    <property type="entry name" value="PAS"/>
    <property type="match status" value="1"/>
</dbReference>